<dbReference type="EMBL" id="ALWO02000050">
    <property type="protein sequence ID" value="EOZ92587.1"/>
    <property type="molecule type" value="Genomic_DNA"/>
</dbReference>
<dbReference type="Proteomes" id="UP000006073">
    <property type="component" value="Unassembled WGS sequence"/>
</dbReference>
<reference evidence="2 3" key="1">
    <citation type="journal article" date="2013" name="Genome Announc.">
        <title>Draft Genome Sequence of Indibacter alkaliphilus Strain LW1T, Isolated from Lonar Lake, a Haloalkaline Lake in the Buldana District of Maharashtra, India.</title>
        <authorList>
            <person name="Singh A."/>
            <person name="Kumar Jangir P."/>
            <person name="Sharma R."/>
            <person name="Singh A."/>
            <person name="Kumar Pinnaka A."/>
            <person name="Shivaji S."/>
        </authorList>
    </citation>
    <scope>NUCLEOTIDE SEQUENCE [LARGE SCALE GENOMIC DNA]</scope>
    <source>
        <strain evidence="3">CCUG 57479 / KCTC 22604 / LW1</strain>
    </source>
</reference>
<dbReference type="AlphaFoldDB" id="S2CZP1"/>
<dbReference type="RefSeq" id="WP_009035513.1">
    <property type="nucleotide sequence ID" value="NZ_ALWO02000050.1"/>
</dbReference>
<protein>
    <recommendedName>
        <fullName evidence="4">Outer membrane protein beta-barrel domain-containing protein</fullName>
    </recommendedName>
</protein>
<dbReference type="eggNOG" id="ENOG5032TU6">
    <property type="taxonomic scope" value="Bacteria"/>
</dbReference>
<dbReference type="OrthoDB" id="821990at2"/>
<name>S2CZP1_INDAL</name>
<sequence>MKPLLLLVIACLFFPKNQGLAQAETGNNYRNFPIVFSLQFHSLAMPFKDLKSNFKNVGFGIGTEVSHNGLHNWVQQFDLIWIKNKGIGNGILLSTQTSYRPMMVGNIFAEVKAGVGYLKSFKPSQSYQQIDGKWNEAKKNGKGMLAFPIGLGLGQHNHSESSYISPFFGYQMILVTNYNQDIPIVPQTLFQIAGRIHPNYSNVIQD</sequence>
<evidence type="ECO:0000256" key="1">
    <source>
        <dbReference type="SAM" id="SignalP"/>
    </source>
</evidence>
<keyword evidence="1" id="KW-0732">Signal</keyword>
<gene>
    <name evidence="2" type="ORF">A33Q_3968</name>
</gene>
<feature type="signal peptide" evidence="1">
    <location>
        <begin position="1"/>
        <end position="21"/>
    </location>
</feature>
<organism evidence="2 3">
    <name type="scientific">Indibacter alkaliphilus (strain CCUG 57479 / KCTC 22604 / LW1)</name>
    <dbReference type="NCBI Taxonomy" id="1189612"/>
    <lineage>
        <taxon>Bacteria</taxon>
        <taxon>Pseudomonadati</taxon>
        <taxon>Bacteroidota</taxon>
        <taxon>Cytophagia</taxon>
        <taxon>Cytophagales</taxon>
        <taxon>Cyclobacteriaceae</taxon>
    </lineage>
</organism>
<proteinExistence type="predicted"/>
<comment type="caution">
    <text evidence="2">The sequence shown here is derived from an EMBL/GenBank/DDBJ whole genome shotgun (WGS) entry which is preliminary data.</text>
</comment>
<evidence type="ECO:0008006" key="4">
    <source>
        <dbReference type="Google" id="ProtNLM"/>
    </source>
</evidence>
<feature type="chain" id="PRO_5004496237" description="Outer membrane protein beta-barrel domain-containing protein" evidence="1">
    <location>
        <begin position="22"/>
        <end position="206"/>
    </location>
</feature>
<dbReference type="STRING" id="1189612.A33Q_3968"/>
<keyword evidence="3" id="KW-1185">Reference proteome</keyword>
<evidence type="ECO:0000313" key="2">
    <source>
        <dbReference type="EMBL" id="EOZ92587.1"/>
    </source>
</evidence>
<accession>S2CZP1</accession>
<evidence type="ECO:0000313" key="3">
    <source>
        <dbReference type="Proteomes" id="UP000006073"/>
    </source>
</evidence>